<feature type="transmembrane region" description="Helical" evidence="5">
    <location>
        <begin position="127"/>
        <end position="152"/>
    </location>
</feature>
<keyword evidence="7" id="KW-1185">Reference proteome</keyword>
<evidence type="ECO:0000256" key="1">
    <source>
        <dbReference type="ARBA" id="ARBA00004141"/>
    </source>
</evidence>
<evidence type="ECO:0000313" key="6">
    <source>
        <dbReference type="EMBL" id="MFC7332138.1"/>
    </source>
</evidence>
<protein>
    <submittedName>
        <fullName evidence="6">Isoprenylcysteine carboxyl methyltransferase family protein</fullName>
    </submittedName>
</protein>
<reference evidence="7" key="1">
    <citation type="journal article" date="2019" name="Int. J. Syst. Evol. Microbiol.">
        <title>The Global Catalogue of Microorganisms (GCM) 10K type strain sequencing project: providing services to taxonomists for standard genome sequencing and annotation.</title>
        <authorList>
            <consortium name="The Broad Institute Genomics Platform"/>
            <consortium name="The Broad Institute Genome Sequencing Center for Infectious Disease"/>
            <person name="Wu L."/>
            <person name="Ma J."/>
        </authorList>
    </citation>
    <scope>NUCLEOTIDE SEQUENCE [LARGE SCALE GENOMIC DNA]</scope>
    <source>
        <strain evidence="7">CGMCC 1.16275</strain>
    </source>
</reference>
<keyword evidence="6" id="KW-0489">Methyltransferase</keyword>
<evidence type="ECO:0000256" key="3">
    <source>
        <dbReference type="ARBA" id="ARBA00022989"/>
    </source>
</evidence>
<gene>
    <name evidence="6" type="ORF">ACFQPS_03115</name>
</gene>
<proteinExistence type="predicted"/>
<accession>A0ABW2KRX5</accession>
<comment type="subcellular location">
    <subcellularLocation>
        <location evidence="1">Membrane</location>
        <topology evidence="1">Multi-pass membrane protein</topology>
    </subcellularLocation>
</comment>
<dbReference type="Proteomes" id="UP001596456">
    <property type="component" value="Unassembled WGS sequence"/>
</dbReference>
<evidence type="ECO:0000313" key="7">
    <source>
        <dbReference type="Proteomes" id="UP001596456"/>
    </source>
</evidence>
<evidence type="ECO:0000256" key="4">
    <source>
        <dbReference type="ARBA" id="ARBA00023136"/>
    </source>
</evidence>
<evidence type="ECO:0000256" key="5">
    <source>
        <dbReference type="SAM" id="Phobius"/>
    </source>
</evidence>
<keyword evidence="3 5" id="KW-1133">Transmembrane helix</keyword>
<dbReference type="EMBL" id="JBHTCM010000004">
    <property type="protein sequence ID" value="MFC7332138.1"/>
    <property type="molecule type" value="Genomic_DNA"/>
</dbReference>
<keyword evidence="4 5" id="KW-0472">Membrane</keyword>
<name>A0ABW2KRX5_9PROT</name>
<organism evidence="6 7">
    <name type="scientific">Rhodocista pekingensis</name>
    <dbReference type="NCBI Taxonomy" id="201185"/>
    <lineage>
        <taxon>Bacteria</taxon>
        <taxon>Pseudomonadati</taxon>
        <taxon>Pseudomonadota</taxon>
        <taxon>Alphaproteobacteria</taxon>
        <taxon>Rhodospirillales</taxon>
        <taxon>Azospirillaceae</taxon>
        <taxon>Rhodocista</taxon>
    </lineage>
</organism>
<dbReference type="InterPro" id="IPR007269">
    <property type="entry name" value="ICMT_MeTrfase"/>
</dbReference>
<evidence type="ECO:0000256" key="2">
    <source>
        <dbReference type="ARBA" id="ARBA00022692"/>
    </source>
</evidence>
<feature type="transmembrane region" description="Helical" evidence="5">
    <location>
        <begin position="41"/>
        <end position="60"/>
    </location>
</feature>
<dbReference type="RefSeq" id="WP_377356355.1">
    <property type="nucleotide sequence ID" value="NZ_JBHTCM010000004.1"/>
</dbReference>
<dbReference type="GO" id="GO:0008168">
    <property type="term" value="F:methyltransferase activity"/>
    <property type="evidence" value="ECO:0007669"/>
    <property type="project" value="UniProtKB-KW"/>
</dbReference>
<dbReference type="Pfam" id="PF04140">
    <property type="entry name" value="ICMT"/>
    <property type="match status" value="1"/>
</dbReference>
<keyword evidence="6" id="KW-0808">Transferase</keyword>
<sequence length="176" mass="19379">MTVGLPHLVFLLVAVQRLLELLLARRNTRRLLARGAVETGAGHYPLFVLLHGGWLVALFLTVPAEAPVSWPLLVLFLLLQAGRLWVVASLGPYWTTRIITLPGAPLVRRGPFRFVRHPNYLVVTGEIAVLPLAFGAWEIALVFSGLNAALLYHRIRVEERALAPRRTVGTGSGRTA</sequence>
<dbReference type="Gene3D" id="1.20.120.1630">
    <property type="match status" value="1"/>
</dbReference>
<dbReference type="GO" id="GO:0032259">
    <property type="term" value="P:methylation"/>
    <property type="evidence" value="ECO:0007669"/>
    <property type="project" value="UniProtKB-KW"/>
</dbReference>
<comment type="caution">
    <text evidence="6">The sequence shown here is derived from an EMBL/GenBank/DDBJ whole genome shotgun (WGS) entry which is preliminary data.</text>
</comment>
<feature type="transmembrane region" description="Helical" evidence="5">
    <location>
        <begin position="72"/>
        <end position="94"/>
    </location>
</feature>
<keyword evidence="2 5" id="KW-0812">Transmembrane</keyword>